<name>A0A450SY06_9GAMM</name>
<organism evidence="2">
    <name type="scientific">Candidatus Kentrum sp. FW</name>
    <dbReference type="NCBI Taxonomy" id="2126338"/>
    <lineage>
        <taxon>Bacteria</taxon>
        <taxon>Pseudomonadati</taxon>
        <taxon>Pseudomonadota</taxon>
        <taxon>Gammaproteobacteria</taxon>
        <taxon>Candidatus Kentrum</taxon>
    </lineage>
</organism>
<accession>A0A450SY06</accession>
<dbReference type="AlphaFoldDB" id="A0A450SY06"/>
<dbReference type="Pfam" id="PF18737">
    <property type="entry name" value="HEPN_MAE_28990"/>
    <property type="match status" value="1"/>
</dbReference>
<sequence length="208" mass="24005">MNNLEQELHGAFSRLEKKISQARTLHIRYEMMEEHRLFLIRQSVLSIYAAWEGFLKDSLQLYLRALNQLDICYDELSGEYLAYQTDKICAFKDSRKELRVIKEVSVQLLETYKGTVNFDTKINTESNANLAITNNLLRKLSLQGLSEKYQKALDKLLFFRNSIAHGEDTIPIEQKDLDMFGLLVQNISSDLTLSILDGSADRVYLKTA</sequence>
<protein>
    <recommendedName>
        <fullName evidence="1">MAE-28990/MAE-18760-like HEPN domain-containing protein</fullName>
    </recommendedName>
</protein>
<dbReference type="EMBL" id="CAADEW010000088">
    <property type="protein sequence ID" value="VFJ59067.1"/>
    <property type="molecule type" value="Genomic_DNA"/>
</dbReference>
<reference evidence="2" key="1">
    <citation type="submission" date="2019-02" db="EMBL/GenBank/DDBJ databases">
        <authorList>
            <person name="Gruber-Vodicka R. H."/>
            <person name="Seah K. B. B."/>
        </authorList>
    </citation>
    <scope>NUCLEOTIDE SEQUENCE</scope>
    <source>
        <strain evidence="2">BECK_BZ15</strain>
    </source>
</reference>
<proteinExistence type="predicted"/>
<feature type="domain" description="MAE-28990/MAE-18760-like HEPN" evidence="1">
    <location>
        <begin position="5"/>
        <end position="198"/>
    </location>
</feature>
<evidence type="ECO:0000259" key="1">
    <source>
        <dbReference type="Pfam" id="PF18737"/>
    </source>
</evidence>
<dbReference type="InterPro" id="IPR040788">
    <property type="entry name" value="HEPN_MAE_28990"/>
</dbReference>
<evidence type="ECO:0000313" key="2">
    <source>
        <dbReference type="EMBL" id="VFJ59067.1"/>
    </source>
</evidence>
<gene>
    <name evidence="2" type="ORF">BECKFW1821A_GA0114235_10883</name>
</gene>